<reference evidence="3 4" key="1">
    <citation type="journal article" date="2004" name="Proc. Natl. Acad. Sci. U.S.A.">
        <title>Comparison of the genome of the oral pathogen Treponema denticola with other spirochete genomes.</title>
        <authorList>
            <person name="Seshadri R."/>
            <person name="Myers G.S."/>
            <person name="Tettelin H."/>
            <person name="Eisen J.A."/>
            <person name="Heidelberg J.F."/>
            <person name="Dodson R.J."/>
            <person name="Davidsen T.M."/>
            <person name="DeBoy R.T."/>
            <person name="Fouts D.E."/>
            <person name="Haft D.H."/>
            <person name="Selengut J."/>
            <person name="Ren Q."/>
            <person name="Brinkac L.M."/>
            <person name="Madupu R."/>
            <person name="Kolonay J."/>
            <person name="Durkin S.A."/>
            <person name="Daugherty S.C."/>
            <person name="Shetty J."/>
            <person name="Shvartsbeyn A."/>
            <person name="Gebregeorgis E."/>
            <person name="Geer K."/>
            <person name="Tsegaye G."/>
            <person name="Malek J."/>
            <person name="Ayodeji B."/>
            <person name="Shatsman S."/>
            <person name="McLeod M.P."/>
            <person name="Smajs D."/>
            <person name="Howell J.K."/>
            <person name="Pal S."/>
            <person name="Amin A."/>
            <person name="Vashisth P."/>
            <person name="McNeill T.Z."/>
            <person name="Xiang Q."/>
            <person name="Sodergren E."/>
            <person name="Baca E."/>
            <person name="Weinstock G.M."/>
            <person name="Norris S.J."/>
            <person name="Fraser C.M."/>
            <person name="Paulsen I.T."/>
        </authorList>
    </citation>
    <scope>NUCLEOTIDE SEQUENCE [LARGE SCALE GENOMIC DNA]</scope>
    <source>
        <strain evidence="4">ATCC 35405 / DSM 14222 / CIP 103919 / JCM 8153 / KCTC 15104</strain>
    </source>
</reference>
<evidence type="ECO:0000313" key="3">
    <source>
        <dbReference type="EMBL" id="AAS11806.1"/>
    </source>
</evidence>
<gene>
    <name evidence="3" type="ordered locus">TDE_1288</name>
</gene>
<sequence>MEGNINKKVIKDLCILFILYFFAFFMLSYAGKFLFKNFYNYYYTLFVKYNGIFGSLLFLLFIIIFYLFYSKDLKIIFTYKKLNFSFVVKGLIYLSSIMMIYYIISFIFDNSFLFNFFKYFNDVLTGKKNITVYDILILEKLQRPRFEPFMLIGTVIIGPIFEEIFYRGLLYNKLKEISNTLIAVFISSILFAFLHIPGYGFNIKMFSLVLDGILLTYCYEKTDNIYVPILVHSINNFFIFLFKYVYFYFLIVIYFIIFIAGIIMAIQEIKIYLKKRKIFNEVQTDTLAETEN</sequence>
<evidence type="ECO:0000313" key="4">
    <source>
        <dbReference type="Proteomes" id="UP000008212"/>
    </source>
</evidence>
<dbReference type="GO" id="GO:0004175">
    <property type="term" value="F:endopeptidase activity"/>
    <property type="evidence" value="ECO:0007669"/>
    <property type="project" value="UniProtKB-ARBA"/>
</dbReference>
<name>Q73N67_TREDE</name>
<keyword evidence="4" id="KW-1185">Reference proteome</keyword>
<dbReference type="GO" id="GO:0080120">
    <property type="term" value="P:CAAX-box protein maturation"/>
    <property type="evidence" value="ECO:0007669"/>
    <property type="project" value="UniProtKB-ARBA"/>
</dbReference>
<organism evidence="3 4">
    <name type="scientific">Treponema denticola (strain ATCC 35405 / DSM 14222 / CIP 103919 / JCM 8153 / KCTC 15104)</name>
    <dbReference type="NCBI Taxonomy" id="243275"/>
    <lineage>
        <taxon>Bacteria</taxon>
        <taxon>Pseudomonadati</taxon>
        <taxon>Spirochaetota</taxon>
        <taxon>Spirochaetia</taxon>
        <taxon>Spirochaetales</taxon>
        <taxon>Treponemataceae</taxon>
        <taxon>Treponema</taxon>
    </lineage>
</organism>
<accession>Q73N67</accession>
<evidence type="ECO:0000259" key="2">
    <source>
        <dbReference type="Pfam" id="PF02517"/>
    </source>
</evidence>
<evidence type="ECO:0000256" key="1">
    <source>
        <dbReference type="SAM" id="Phobius"/>
    </source>
</evidence>
<feature type="transmembrane region" description="Helical" evidence="1">
    <location>
        <begin position="245"/>
        <end position="266"/>
    </location>
</feature>
<dbReference type="eggNOG" id="COG1266">
    <property type="taxonomic scope" value="Bacteria"/>
</dbReference>
<dbReference type="Proteomes" id="UP000008212">
    <property type="component" value="Chromosome"/>
</dbReference>
<keyword evidence="1" id="KW-0812">Transmembrane</keyword>
<keyword evidence="3" id="KW-0378">Hydrolase</keyword>
<dbReference type="AlphaFoldDB" id="Q73N67"/>
<dbReference type="PaxDb" id="243275-TDE_1288"/>
<feature type="transmembrane region" description="Helical" evidence="1">
    <location>
        <begin position="12"/>
        <end position="31"/>
    </location>
</feature>
<dbReference type="InterPro" id="IPR003675">
    <property type="entry name" value="Rce1/LyrA-like_dom"/>
</dbReference>
<dbReference type="PANTHER" id="PTHR43592">
    <property type="entry name" value="CAAX AMINO TERMINAL PROTEASE"/>
    <property type="match status" value="1"/>
</dbReference>
<dbReference type="KEGG" id="tde:TDE_1288"/>
<dbReference type="GO" id="GO:0006508">
    <property type="term" value="P:proteolysis"/>
    <property type="evidence" value="ECO:0007669"/>
    <property type="project" value="UniProtKB-KW"/>
</dbReference>
<dbReference type="OrthoDB" id="9782250at2"/>
<keyword evidence="3" id="KW-0645">Protease</keyword>
<proteinExistence type="predicted"/>
<feature type="domain" description="CAAX prenyl protease 2/Lysostaphin resistance protein A-like" evidence="2">
    <location>
        <begin position="148"/>
        <end position="238"/>
    </location>
</feature>
<feature type="transmembrane region" description="Helical" evidence="1">
    <location>
        <begin position="181"/>
        <end position="201"/>
    </location>
</feature>
<feature type="transmembrane region" description="Helical" evidence="1">
    <location>
        <begin position="149"/>
        <end position="169"/>
    </location>
</feature>
<dbReference type="STRING" id="243275.TDE_1288"/>
<protein>
    <submittedName>
        <fullName evidence="3">CAAX amino terminal protease family protein</fullName>
    </submittedName>
</protein>
<dbReference type="HOGENOM" id="CLU_084787_0_0_12"/>
<keyword evidence="1" id="KW-0472">Membrane</keyword>
<keyword evidence="1" id="KW-1133">Transmembrane helix</keyword>
<dbReference type="EMBL" id="AE017226">
    <property type="protein sequence ID" value="AAS11806.1"/>
    <property type="molecule type" value="Genomic_DNA"/>
</dbReference>
<dbReference type="PATRIC" id="fig|243275.7.peg.1238"/>
<dbReference type="PANTHER" id="PTHR43592:SF15">
    <property type="entry name" value="CAAX AMINO TERMINAL PROTEASE FAMILY PROTEIN"/>
    <property type="match status" value="1"/>
</dbReference>
<feature type="transmembrane region" description="Helical" evidence="1">
    <location>
        <begin position="51"/>
        <end position="69"/>
    </location>
</feature>
<feature type="transmembrane region" description="Helical" evidence="1">
    <location>
        <begin position="90"/>
        <end position="108"/>
    </location>
</feature>
<dbReference type="Pfam" id="PF02517">
    <property type="entry name" value="Rce1-like"/>
    <property type="match status" value="1"/>
</dbReference>